<dbReference type="CDD" id="cd10436">
    <property type="entry name" value="GIY-YIG_EndoII_Hpy188I_like"/>
    <property type="match status" value="1"/>
</dbReference>
<dbReference type="AlphaFoldDB" id="A0A9W6FKV0"/>
<evidence type="ECO:0000313" key="4">
    <source>
        <dbReference type="Proteomes" id="UP001144397"/>
    </source>
</evidence>
<dbReference type="InterPro" id="IPR000305">
    <property type="entry name" value="GIY-YIG_endonuc"/>
</dbReference>
<dbReference type="InterPro" id="IPR044556">
    <property type="entry name" value="EndoII-like_GIY-YIG"/>
</dbReference>
<dbReference type="Proteomes" id="UP001245370">
    <property type="component" value="Unassembled WGS sequence"/>
</dbReference>
<evidence type="ECO:0000313" key="5">
    <source>
        <dbReference type="Proteomes" id="UP001245370"/>
    </source>
</evidence>
<proteinExistence type="predicted"/>
<reference evidence="3 5" key="2">
    <citation type="submission" date="2023-07" db="EMBL/GenBank/DDBJ databases">
        <title>Genomic Encyclopedia of Type Strains, Phase IV (KMG-IV): sequencing the most valuable type-strain genomes for metagenomic binning, comparative biology and taxonomic classification.</title>
        <authorList>
            <person name="Goeker M."/>
        </authorList>
    </citation>
    <scope>NUCLEOTIDE SEQUENCE [LARGE SCALE GENOMIC DNA]</scope>
    <source>
        <strain evidence="3 5">DSM 338</strain>
    </source>
</reference>
<evidence type="ECO:0000259" key="1">
    <source>
        <dbReference type="PROSITE" id="PS50164"/>
    </source>
</evidence>
<dbReference type="EMBL" id="BSDO01000001">
    <property type="protein sequence ID" value="GLI21288.1"/>
    <property type="molecule type" value="Genomic_DNA"/>
</dbReference>
<organism evidence="2 4">
    <name type="scientific">Xanthobacter flavus</name>
    <dbReference type="NCBI Taxonomy" id="281"/>
    <lineage>
        <taxon>Bacteria</taxon>
        <taxon>Pseudomonadati</taxon>
        <taxon>Pseudomonadota</taxon>
        <taxon>Alphaproteobacteria</taxon>
        <taxon>Hyphomicrobiales</taxon>
        <taxon>Xanthobacteraceae</taxon>
        <taxon>Xanthobacter</taxon>
    </lineage>
</organism>
<dbReference type="EMBL" id="JAVDPY010000002">
    <property type="protein sequence ID" value="MDR6333011.1"/>
    <property type="molecule type" value="Genomic_DNA"/>
</dbReference>
<gene>
    <name evidence="3" type="ORF">GGQ86_001475</name>
    <name evidence="2" type="ORF">XFLAVUS301_09620</name>
</gene>
<name>A0A9W6FKV0_XANFL</name>
<dbReference type="SUPFAM" id="SSF82771">
    <property type="entry name" value="GIY-YIG endonuclease"/>
    <property type="match status" value="1"/>
</dbReference>
<comment type="caution">
    <text evidence="2">The sequence shown here is derived from an EMBL/GenBank/DDBJ whole genome shotgun (WGS) entry which is preliminary data.</text>
</comment>
<dbReference type="Proteomes" id="UP001144397">
    <property type="component" value="Unassembled WGS sequence"/>
</dbReference>
<dbReference type="Gene3D" id="3.40.1440.40">
    <property type="match status" value="1"/>
</dbReference>
<protein>
    <recommendedName>
        <fullName evidence="1">GIY-YIG domain-containing protein</fullName>
    </recommendedName>
</protein>
<evidence type="ECO:0000313" key="2">
    <source>
        <dbReference type="EMBL" id="GLI21288.1"/>
    </source>
</evidence>
<dbReference type="RefSeq" id="WP_281805786.1">
    <property type="nucleotide sequence ID" value="NZ_BSDO01000001.1"/>
</dbReference>
<feature type="domain" description="GIY-YIG" evidence="1">
    <location>
        <begin position="108"/>
        <end position="202"/>
    </location>
</feature>
<dbReference type="GeneID" id="95761756"/>
<accession>A0A9W6FKV0</accession>
<dbReference type="InterPro" id="IPR035901">
    <property type="entry name" value="GIY-YIG_endonuc_sf"/>
</dbReference>
<keyword evidence="5" id="KW-1185">Reference proteome</keyword>
<sequence length="209" mass="23133">MAKRLMQDIVAGLTTTSDKIRALLREGYLRAEVAAFLEIRYQHVRKVAIDAGIEGGLQRGIVVLPPQKLKSNIKERIAIDFLVDAGFKKLGHWVAKEGGISLFAPVSKDPGVYAFVIDDQIMYVGITRKGFHRRMYNYQRGHHRQRTSHRINGIITEQITAGVVVDIYGATPPALEWNGLPVNAAAGLEAGLIELIQPPWNKMGIEPVG</sequence>
<evidence type="ECO:0000313" key="3">
    <source>
        <dbReference type="EMBL" id="MDR6333011.1"/>
    </source>
</evidence>
<dbReference type="InterPro" id="IPR053748">
    <property type="entry name" value="Host_DNA_Degrad_Endo"/>
</dbReference>
<dbReference type="PROSITE" id="PS50164">
    <property type="entry name" value="GIY_YIG"/>
    <property type="match status" value="1"/>
</dbReference>
<reference evidence="2" key="1">
    <citation type="submission" date="2022-12" db="EMBL/GenBank/DDBJ databases">
        <title>Reference genome sequencing for broad-spectrum identification of bacterial and archaeal isolates by mass spectrometry.</title>
        <authorList>
            <person name="Sekiguchi Y."/>
            <person name="Tourlousse D.M."/>
        </authorList>
    </citation>
    <scope>NUCLEOTIDE SEQUENCE</scope>
    <source>
        <strain evidence="2">301</strain>
    </source>
</reference>